<evidence type="ECO:0000313" key="2">
    <source>
        <dbReference type="EMBL" id="CAF0976706.1"/>
    </source>
</evidence>
<keyword evidence="5" id="KW-1185">Reference proteome</keyword>
<proteinExistence type="predicted"/>
<evidence type="ECO:0000313" key="5">
    <source>
        <dbReference type="Proteomes" id="UP000663829"/>
    </source>
</evidence>
<sequence length="93" mass="11102">MIMSSVICCGLVPMFIRLWLARKRYYRYRVERNLIEQCMPFAFHTQKSIYSDITFELYSPISFEQTTPSDELHSMIYNEIPFIDSKNDGDDMI</sequence>
<dbReference type="Proteomes" id="UP000677228">
    <property type="component" value="Unassembled WGS sequence"/>
</dbReference>
<organism evidence="1 5">
    <name type="scientific">Didymodactylos carnosus</name>
    <dbReference type="NCBI Taxonomy" id="1234261"/>
    <lineage>
        <taxon>Eukaryota</taxon>
        <taxon>Metazoa</taxon>
        <taxon>Spiralia</taxon>
        <taxon>Gnathifera</taxon>
        <taxon>Rotifera</taxon>
        <taxon>Eurotatoria</taxon>
        <taxon>Bdelloidea</taxon>
        <taxon>Philodinida</taxon>
        <taxon>Philodinidae</taxon>
        <taxon>Didymodactylos</taxon>
    </lineage>
</organism>
<reference evidence="1" key="1">
    <citation type="submission" date="2021-02" db="EMBL/GenBank/DDBJ databases">
        <authorList>
            <person name="Nowell W R."/>
        </authorList>
    </citation>
    <scope>NUCLEOTIDE SEQUENCE</scope>
</reference>
<name>A0A813VXS0_9BILA</name>
<dbReference type="AlphaFoldDB" id="A0A813VXS0"/>
<dbReference type="EMBL" id="CAJNOQ010000869">
    <property type="protein sequence ID" value="CAF0846676.1"/>
    <property type="molecule type" value="Genomic_DNA"/>
</dbReference>
<dbReference type="Proteomes" id="UP000681722">
    <property type="component" value="Unassembled WGS sequence"/>
</dbReference>
<gene>
    <name evidence="1" type="ORF">GPM918_LOCUS5853</name>
    <name evidence="2" type="ORF">OVA965_LOCUS13367</name>
    <name evidence="3" type="ORF">SRO942_LOCUS5853</name>
    <name evidence="4" type="ORF">TMI583_LOCUS13370</name>
</gene>
<dbReference type="OrthoDB" id="10003988at2759"/>
<evidence type="ECO:0000313" key="3">
    <source>
        <dbReference type="EMBL" id="CAF3634341.1"/>
    </source>
</evidence>
<dbReference type="Proteomes" id="UP000663829">
    <property type="component" value="Unassembled WGS sequence"/>
</dbReference>
<protein>
    <submittedName>
        <fullName evidence="1">Uncharacterized protein</fullName>
    </submittedName>
</protein>
<accession>A0A813VXS0</accession>
<dbReference type="EMBL" id="CAJOBC010000869">
    <property type="protein sequence ID" value="CAF3634341.1"/>
    <property type="molecule type" value="Genomic_DNA"/>
</dbReference>
<evidence type="ECO:0000313" key="4">
    <source>
        <dbReference type="EMBL" id="CAF3747497.1"/>
    </source>
</evidence>
<dbReference type="Proteomes" id="UP000682733">
    <property type="component" value="Unassembled WGS sequence"/>
</dbReference>
<comment type="caution">
    <text evidence="1">The sequence shown here is derived from an EMBL/GenBank/DDBJ whole genome shotgun (WGS) entry which is preliminary data.</text>
</comment>
<evidence type="ECO:0000313" key="1">
    <source>
        <dbReference type="EMBL" id="CAF0846676.1"/>
    </source>
</evidence>
<dbReference type="EMBL" id="CAJNOK010005554">
    <property type="protein sequence ID" value="CAF0976706.1"/>
    <property type="molecule type" value="Genomic_DNA"/>
</dbReference>
<dbReference type="EMBL" id="CAJOBA010005560">
    <property type="protein sequence ID" value="CAF3747497.1"/>
    <property type="molecule type" value="Genomic_DNA"/>
</dbReference>